<dbReference type="Gene3D" id="1.20.1740.10">
    <property type="entry name" value="Amino acid/polyamine transporter I"/>
    <property type="match status" value="1"/>
</dbReference>
<feature type="transmembrane region" description="Helical" evidence="6">
    <location>
        <begin position="462"/>
        <end position="480"/>
    </location>
</feature>
<protein>
    <submittedName>
        <fullName evidence="7">Amino acid permease</fullName>
    </submittedName>
</protein>
<feature type="transmembrane region" description="Helical" evidence="6">
    <location>
        <begin position="273"/>
        <end position="295"/>
    </location>
</feature>
<evidence type="ECO:0000256" key="5">
    <source>
        <dbReference type="ARBA" id="ARBA00023136"/>
    </source>
</evidence>
<keyword evidence="3 6" id="KW-0812">Transmembrane</keyword>
<feature type="transmembrane region" description="Helical" evidence="6">
    <location>
        <begin position="72"/>
        <end position="95"/>
    </location>
</feature>
<dbReference type="InterPro" id="IPR002293">
    <property type="entry name" value="AA/rel_permease1"/>
</dbReference>
<evidence type="ECO:0000256" key="1">
    <source>
        <dbReference type="ARBA" id="ARBA00004141"/>
    </source>
</evidence>
<feature type="transmembrane region" description="Helical" evidence="6">
    <location>
        <begin position="116"/>
        <end position="138"/>
    </location>
</feature>
<keyword evidence="4 6" id="KW-1133">Transmembrane helix</keyword>
<feature type="transmembrane region" description="Helical" evidence="6">
    <location>
        <begin position="438"/>
        <end position="456"/>
    </location>
</feature>
<evidence type="ECO:0000256" key="4">
    <source>
        <dbReference type="ARBA" id="ARBA00022989"/>
    </source>
</evidence>
<evidence type="ECO:0000313" key="7">
    <source>
        <dbReference type="EMBL" id="MDQ7250126.1"/>
    </source>
</evidence>
<dbReference type="PIRSF" id="PIRSF006060">
    <property type="entry name" value="AA_transporter"/>
    <property type="match status" value="1"/>
</dbReference>
<reference evidence="8" key="1">
    <citation type="submission" date="2023-08" db="EMBL/GenBank/DDBJ databases">
        <title>Rhodospirillaceae gen. nov., a novel taxon isolated from the Yangtze River Yuezi River estuary sludge.</title>
        <authorList>
            <person name="Ruan L."/>
        </authorList>
    </citation>
    <scope>NUCLEOTIDE SEQUENCE [LARGE SCALE GENOMIC DNA]</scope>
    <source>
        <strain evidence="8">R-7</strain>
    </source>
</reference>
<keyword evidence="5 6" id="KW-0472">Membrane</keyword>
<dbReference type="Proteomes" id="UP001230156">
    <property type="component" value="Unassembled WGS sequence"/>
</dbReference>
<proteinExistence type="predicted"/>
<name>A0ABU0YQW9_9PROT</name>
<comment type="subcellular location">
    <subcellularLocation>
        <location evidence="1">Membrane</location>
        <topology evidence="1">Multi-pass membrane protein</topology>
    </subcellularLocation>
</comment>
<feature type="transmembrane region" description="Helical" evidence="6">
    <location>
        <begin position="323"/>
        <end position="349"/>
    </location>
</feature>
<evidence type="ECO:0000256" key="6">
    <source>
        <dbReference type="SAM" id="Phobius"/>
    </source>
</evidence>
<evidence type="ECO:0000256" key="3">
    <source>
        <dbReference type="ARBA" id="ARBA00022692"/>
    </source>
</evidence>
<feature type="transmembrane region" description="Helical" evidence="6">
    <location>
        <begin position="234"/>
        <end position="252"/>
    </location>
</feature>
<evidence type="ECO:0000313" key="8">
    <source>
        <dbReference type="Proteomes" id="UP001230156"/>
    </source>
</evidence>
<dbReference type="EMBL" id="JAUYVI010000006">
    <property type="protein sequence ID" value="MDQ7250126.1"/>
    <property type="molecule type" value="Genomic_DNA"/>
</dbReference>
<feature type="transmembrane region" description="Helical" evidence="6">
    <location>
        <begin position="370"/>
        <end position="390"/>
    </location>
</feature>
<accession>A0ABU0YQW9</accession>
<feature type="transmembrane region" description="Helical" evidence="6">
    <location>
        <begin position="41"/>
        <end position="60"/>
    </location>
</feature>
<dbReference type="PANTHER" id="PTHR45649:SF26">
    <property type="entry name" value="OS04G0435100 PROTEIN"/>
    <property type="match status" value="1"/>
</dbReference>
<gene>
    <name evidence="7" type="ORF">Q8A70_20720</name>
</gene>
<feature type="transmembrane region" description="Helical" evidence="6">
    <location>
        <begin position="158"/>
        <end position="176"/>
    </location>
</feature>
<keyword evidence="8" id="KW-1185">Reference proteome</keyword>
<organism evidence="7 8">
    <name type="scientific">Dongia sedimenti</name>
    <dbReference type="NCBI Taxonomy" id="3064282"/>
    <lineage>
        <taxon>Bacteria</taxon>
        <taxon>Pseudomonadati</taxon>
        <taxon>Pseudomonadota</taxon>
        <taxon>Alphaproteobacteria</taxon>
        <taxon>Rhodospirillales</taxon>
        <taxon>Dongiaceae</taxon>
        <taxon>Dongia</taxon>
    </lineage>
</organism>
<keyword evidence="2" id="KW-0813">Transport</keyword>
<evidence type="ECO:0000256" key="2">
    <source>
        <dbReference type="ARBA" id="ARBA00022448"/>
    </source>
</evidence>
<dbReference type="PANTHER" id="PTHR45649">
    <property type="entry name" value="AMINO-ACID PERMEASE BAT1"/>
    <property type="match status" value="1"/>
</dbReference>
<sequence>MTTQSTGGGYSDTDKKEDVKVLHSMGYAQELERRMSRFSNFAISFSIICILSGGINSLGQGLSGVGGASIGIGWPLGVFISGVFAIALAQISSAYPTAGGLYHWGSILGNKGSGWLTAWLNLLGLVTVLGAINVGTWTFFYGAFGPLLGLQMTYGEQLTFMIVITASQALINHLGIRLTSILTDFSGYLIFFGSIALAVALFAFAPGYDFSRLWTFSNYSGDAGGGVWPQTDSIPFLFLLGLLLPIYTITGYDASAHTSEETLKAAHNVPRAMVGSVWWSGVFGWLFLIAVVVAIPNMDQAAGQGWNVFFWTMDQTLPGALKLALYVVILVAQYLCGLATVTSVSRMIFAFARDGGLPGSGALKTVSPKYRTPVTAIWTGATLAVVFTAYTSLYTTIVSVTVIFLFLSFTVPITLGLFAFRKTWTQMGPWDIGNWYRVFAVLSIVAMVLIFIAGIQPPNDKALWITLGFLLLTAIVWFGFERKRFQGPPIGEEIAKRQAAIRAAETAVGETTAV</sequence>
<feature type="transmembrane region" description="Helical" evidence="6">
    <location>
        <begin position="396"/>
        <end position="418"/>
    </location>
</feature>
<comment type="caution">
    <text evidence="7">The sequence shown here is derived from an EMBL/GenBank/DDBJ whole genome shotgun (WGS) entry which is preliminary data.</text>
</comment>
<dbReference type="RefSeq" id="WP_379958974.1">
    <property type="nucleotide sequence ID" value="NZ_JAUYVI010000006.1"/>
</dbReference>
<dbReference type="Pfam" id="PF13520">
    <property type="entry name" value="AA_permease_2"/>
    <property type="match status" value="1"/>
</dbReference>
<feature type="transmembrane region" description="Helical" evidence="6">
    <location>
        <begin position="188"/>
        <end position="208"/>
    </location>
</feature>